<sequence length="1045" mass="118033">MNKKLLALSISTVLSTSFLSGCILVDPNYDEPPARQRSATLASLDLNPSPMVKAELPSLSLDELAASYQDLLKTDVQPEAKAEIQQRIAVLEVMRGEQAQMNGSASDSDFYATAIASLERFIEQNPNGEGSDKLLYQLAKAYDLQGETDKSLVTLERLINEHPNNAFMVEVQFRRAEILFSNQDYFKAISSYGYVIEQPPADVAPDNDKNPYYKIALYMRGWSYFKLEQHQLALNSFSQILDDVMPYKVMLTMSSLDELVAELEVKDKQLTSETFAVMTLIFSSGDGEKAITEHYQQLGIRPYEHLNYQLLGDFYLEKQRYSDTVAVYNEFISHYPNHQVAPLYSIKKMEALQLGRFPTELRAEKVRFVNDYQLNAAYWQNSSNAEQATPAKNKTKAQVTPVLIDILQELAQNAHANAQQQSRLLASGEQTGAQQQQAIEQAYRETAHWYEMFLANFPTTNAASNIKFYLAESFYETGQYLKAINFYQDVAYGSDAIENNAALAENQKQLAAVDRADSEDGSSANATTAEQNSVVTDNSELLAGDVPVEQLKDHSAEAAYALILTFDKLIADEKDANKQAKLQAEQRTYKAQFIASYSEDSRAANVQKDIFQQYFKAGDSENAIMYAKQALASSDDLTVEQRLSALLVIGHSQFAEDDYSAAEKTYEQVISTLPAGDNRASDMQDRLAASIYRQGELAANSEPANLTLAVKHFSRVIEKTPNSKIRINAQYDMATHLLTLQRYQQAIDLLVDFKDRYPNNTLTKSVPPKLAFAYQETEQWQQAAAYLKMSWAQQPEAESTRQMLWLSAELYLKAGNKTQALRAYRTYAHTYKTPFATAMEAKHKMSEFYQKNGEYSIVAQGDEAKLKFWLQKIIDGDKDAGAERSARSRYLAADASMYFADETMAKFKRVKLTLPLNKSLAKKRQLLEQTLTAYNNTANYKVAEFTTVASYRIGEVYSQLAQDLMASQRPANLNELELEQYEILLEEQSFPFEDKAIAVHEANANRSHDGVYDQWVKKSFADLARLLPGRYNKEEQIVEVVNELY</sequence>
<feature type="signal peptide" evidence="3">
    <location>
        <begin position="1"/>
        <end position="20"/>
    </location>
</feature>
<keyword evidence="1" id="KW-0802">TPR repeat</keyword>
<dbReference type="SMART" id="SM00028">
    <property type="entry name" value="TPR"/>
    <property type="match status" value="7"/>
</dbReference>
<gene>
    <name evidence="4" type="ORF">RI844_06960</name>
</gene>
<dbReference type="SUPFAM" id="SSF48452">
    <property type="entry name" value="TPR-like"/>
    <property type="match status" value="3"/>
</dbReference>
<feature type="repeat" description="TPR" evidence="1">
    <location>
        <begin position="132"/>
        <end position="165"/>
    </location>
</feature>
<dbReference type="RefSeq" id="WP_348397718.1">
    <property type="nucleotide sequence ID" value="NZ_CP136600.1"/>
</dbReference>
<dbReference type="Gene3D" id="1.25.40.10">
    <property type="entry name" value="Tetratricopeptide repeat domain"/>
    <property type="match status" value="5"/>
</dbReference>
<dbReference type="PROSITE" id="PS50005">
    <property type="entry name" value="TPR"/>
    <property type="match status" value="1"/>
</dbReference>
<name>A0ABZ0GSL9_9GAMM</name>
<accession>A0ABZ0GSL9</accession>
<evidence type="ECO:0000313" key="5">
    <source>
        <dbReference type="Proteomes" id="UP001301442"/>
    </source>
</evidence>
<dbReference type="PROSITE" id="PS51257">
    <property type="entry name" value="PROKAR_LIPOPROTEIN"/>
    <property type="match status" value="1"/>
</dbReference>
<evidence type="ECO:0000313" key="4">
    <source>
        <dbReference type="EMBL" id="WOH38952.1"/>
    </source>
</evidence>
<reference evidence="4 5" key="1">
    <citation type="submission" date="2023-09" db="EMBL/GenBank/DDBJ databases">
        <authorList>
            <person name="Qi X."/>
        </authorList>
    </citation>
    <scope>NUCLEOTIDE SEQUENCE [LARGE SCALE GENOMIC DNA]</scope>
    <source>
        <strain evidence="4 5">S1-1</strain>
    </source>
</reference>
<organism evidence="4 5">
    <name type="scientific">Thalassotalea fonticola</name>
    <dbReference type="NCBI Taxonomy" id="3065649"/>
    <lineage>
        <taxon>Bacteria</taxon>
        <taxon>Pseudomonadati</taxon>
        <taxon>Pseudomonadota</taxon>
        <taxon>Gammaproteobacteria</taxon>
        <taxon>Alteromonadales</taxon>
        <taxon>Colwelliaceae</taxon>
        <taxon>Thalassotalea</taxon>
    </lineage>
</organism>
<keyword evidence="3" id="KW-0732">Signal</keyword>
<dbReference type="Pfam" id="PF13174">
    <property type="entry name" value="TPR_6"/>
    <property type="match status" value="2"/>
</dbReference>
<dbReference type="InterPro" id="IPR011990">
    <property type="entry name" value="TPR-like_helical_dom_sf"/>
</dbReference>
<proteinExistence type="predicted"/>
<evidence type="ECO:0000256" key="1">
    <source>
        <dbReference type="PROSITE-ProRule" id="PRU00339"/>
    </source>
</evidence>
<keyword evidence="5" id="KW-1185">Reference proteome</keyword>
<evidence type="ECO:0000256" key="2">
    <source>
        <dbReference type="SAM" id="MobiDB-lite"/>
    </source>
</evidence>
<dbReference type="InterPro" id="IPR019734">
    <property type="entry name" value="TPR_rpt"/>
</dbReference>
<feature type="compositionally biased region" description="Polar residues" evidence="2">
    <location>
        <begin position="521"/>
        <end position="532"/>
    </location>
</feature>
<feature type="region of interest" description="Disordered" evidence="2">
    <location>
        <begin position="513"/>
        <end position="532"/>
    </location>
</feature>
<protein>
    <submittedName>
        <fullName evidence="4">Tetratricopeptide repeat protein</fullName>
    </submittedName>
</protein>
<dbReference type="Proteomes" id="UP001301442">
    <property type="component" value="Chromosome"/>
</dbReference>
<feature type="chain" id="PRO_5045505914" evidence="3">
    <location>
        <begin position="21"/>
        <end position="1045"/>
    </location>
</feature>
<evidence type="ECO:0000256" key="3">
    <source>
        <dbReference type="SAM" id="SignalP"/>
    </source>
</evidence>
<dbReference type="EMBL" id="CP136600">
    <property type="protein sequence ID" value="WOH38952.1"/>
    <property type="molecule type" value="Genomic_DNA"/>
</dbReference>